<evidence type="ECO:0000313" key="1">
    <source>
        <dbReference type="EMBL" id="EJK57677.1"/>
    </source>
</evidence>
<organism evidence="1 2">
    <name type="scientific">Thalassiosira oceanica</name>
    <name type="common">Marine diatom</name>
    <dbReference type="NCBI Taxonomy" id="159749"/>
    <lineage>
        <taxon>Eukaryota</taxon>
        <taxon>Sar</taxon>
        <taxon>Stramenopiles</taxon>
        <taxon>Ochrophyta</taxon>
        <taxon>Bacillariophyta</taxon>
        <taxon>Coscinodiscophyceae</taxon>
        <taxon>Thalassiosirophycidae</taxon>
        <taxon>Thalassiosirales</taxon>
        <taxon>Thalassiosiraceae</taxon>
        <taxon>Thalassiosira</taxon>
    </lineage>
</organism>
<comment type="caution">
    <text evidence="1">The sequence shown here is derived from an EMBL/GenBank/DDBJ whole genome shotgun (WGS) entry which is preliminary data.</text>
</comment>
<dbReference type="Proteomes" id="UP000266841">
    <property type="component" value="Unassembled WGS sequence"/>
</dbReference>
<dbReference type="PANTHER" id="PTHR45661:SF3">
    <property type="entry name" value="IG-LIKE DOMAIN-CONTAINING PROTEIN"/>
    <property type="match status" value="1"/>
</dbReference>
<sequence length="447" mass="48899">MGAAVATNRTGSSAPGVLIYKGRVEGKHSFDTTRVRIAPHVIELGDRAFYDCPNLVEVQLNEGLRLIGKGAFANCNELRRVTMNEGLQLIGKYAFAYCSELRRVTIPSTVTKLSNSAFNSCFKLAEVELNEGLRTIGICAFSGCSALRSVNIPSTVTELNRDTFYSCSSLVDVLLNEGRICAFSGCSNLEKVQINEGLQFIAGGAFRFCKALKSITMPSTITNLGDGAFDGCKNLAEVKLAAMHSLAARTLPNWSSWGGKRLLDKEFFSRSVLNEDLGQLLNIELLDVLSVFEDKSAIRGCPLTTVKISVSWALSERMARLSPMHRLSLGERICDLPDVELMKDGEILACFPVEHGAAAADDDEIDELDFAEVDTTRSLYKILQWIAFHELKESSILIELAVWKSRIDGTACLSREDCRAPIPDTAKSSIMDYCGFTGFLKPSIDGA</sequence>
<dbReference type="InterPro" id="IPR026906">
    <property type="entry name" value="LRR_5"/>
</dbReference>
<proteinExistence type="predicted"/>
<dbReference type="InterPro" id="IPR053139">
    <property type="entry name" value="Surface_bspA-like"/>
</dbReference>
<keyword evidence="2" id="KW-1185">Reference proteome</keyword>
<reference evidence="1 2" key="1">
    <citation type="journal article" date="2012" name="Genome Biol.">
        <title>Genome and low-iron response of an oceanic diatom adapted to chronic iron limitation.</title>
        <authorList>
            <person name="Lommer M."/>
            <person name="Specht M."/>
            <person name="Roy A.S."/>
            <person name="Kraemer L."/>
            <person name="Andreson R."/>
            <person name="Gutowska M.A."/>
            <person name="Wolf J."/>
            <person name="Bergner S.V."/>
            <person name="Schilhabel M.B."/>
            <person name="Klostermeier U.C."/>
            <person name="Beiko R.G."/>
            <person name="Rosenstiel P."/>
            <person name="Hippler M."/>
            <person name="Laroche J."/>
        </authorList>
    </citation>
    <scope>NUCLEOTIDE SEQUENCE [LARGE SCALE GENOMIC DNA]</scope>
    <source>
        <strain evidence="1 2">CCMP1005</strain>
    </source>
</reference>
<evidence type="ECO:0000313" key="2">
    <source>
        <dbReference type="Proteomes" id="UP000266841"/>
    </source>
</evidence>
<gene>
    <name evidence="1" type="ORF">THAOC_22254</name>
</gene>
<dbReference type="PANTHER" id="PTHR45661">
    <property type="entry name" value="SURFACE ANTIGEN"/>
    <property type="match status" value="1"/>
</dbReference>
<dbReference type="Gene3D" id="3.80.10.10">
    <property type="entry name" value="Ribonuclease Inhibitor"/>
    <property type="match status" value="2"/>
</dbReference>
<name>K0SGJ0_THAOC</name>
<dbReference type="Pfam" id="PF13306">
    <property type="entry name" value="LRR_5"/>
    <property type="match status" value="2"/>
</dbReference>
<protein>
    <submittedName>
        <fullName evidence="1">Uncharacterized protein</fullName>
    </submittedName>
</protein>
<accession>K0SGJ0</accession>
<dbReference type="AlphaFoldDB" id="K0SGJ0"/>
<dbReference type="OrthoDB" id="10264456at2759"/>
<dbReference type="InterPro" id="IPR032675">
    <property type="entry name" value="LRR_dom_sf"/>
</dbReference>
<dbReference type="EMBL" id="AGNL01027375">
    <property type="protein sequence ID" value="EJK57677.1"/>
    <property type="molecule type" value="Genomic_DNA"/>
</dbReference>
<dbReference type="SUPFAM" id="SSF52058">
    <property type="entry name" value="L domain-like"/>
    <property type="match status" value="1"/>
</dbReference>